<evidence type="ECO:0000256" key="7">
    <source>
        <dbReference type="ARBA" id="ARBA00022638"/>
    </source>
</evidence>
<comment type="catalytic activity">
    <reaction evidence="1">
        <text>Hydrolysis of (1-&gt;4)-beta-linkages between N-acetylmuramic acid and N-acetyl-D-glucosamine residues in a peptidoglycan and between N-acetyl-D-glucosamine residues in chitodextrins.</text>
        <dbReference type="EC" id="3.2.1.17"/>
    </reaction>
</comment>
<keyword evidence="12" id="KW-0732">Signal</keyword>
<dbReference type="AlphaFoldDB" id="A0A561E3E8"/>
<dbReference type="SUPFAM" id="SSF51445">
    <property type="entry name" value="(Trans)glycosidases"/>
    <property type="match status" value="1"/>
</dbReference>
<dbReference type="Gene3D" id="3.20.20.80">
    <property type="entry name" value="Glycosidases"/>
    <property type="match status" value="1"/>
</dbReference>
<evidence type="ECO:0000256" key="11">
    <source>
        <dbReference type="ARBA" id="ARBA00055588"/>
    </source>
</evidence>
<evidence type="ECO:0000256" key="8">
    <source>
        <dbReference type="ARBA" id="ARBA00022801"/>
    </source>
</evidence>
<comment type="caution">
    <text evidence="13">The sequence shown here is derived from an EMBL/GenBank/DDBJ whole genome shotgun (WGS) entry which is preliminary data.</text>
</comment>
<evidence type="ECO:0000256" key="1">
    <source>
        <dbReference type="ARBA" id="ARBA00000632"/>
    </source>
</evidence>
<keyword evidence="8" id="KW-0378">Hydrolase</keyword>
<dbReference type="InterPro" id="IPR013207">
    <property type="entry name" value="LGFP"/>
</dbReference>
<dbReference type="OrthoDB" id="287365at2"/>
<dbReference type="GO" id="GO:0016052">
    <property type="term" value="P:carbohydrate catabolic process"/>
    <property type="evidence" value="ECO:0007669"/>
    <property type="project" value="TreeGrafter"/>
</dbReference>
<accession>A0A561E3E8</accession>
<evidence type="ECO:0000256" key="4">
    <source>
        <dbReference type="ARBA" id="ARBA00012732"/>
    </source>
</evidence>
<dbReference type="PROSITE" id="PS51904">
    <property type="entry name" value="GLYCOSYL_HYDROL_F25_2"/>
    <property type="match status" value="1"/>
</dbReference>
<evidence type="ECO:0000256" key="10">
    <source>
        <dbReference type="ARBA" id="ARBA00023295"/>
    </source>
</evidence>
<dbReference type="Pfam" id="PF08310">
    <property type="entry name" value="LGFP"/>
    <property type="match status" value="1"/>
</dbReference>
<evidence type="ECO:0000313" key="13">
    <source>
        <dbReference type="EMBL" id="TWE10120.1"/>
    </source>
</evidence>
<dbReference type="SMART" id="SM00641">
    <property type="entry name" value="Glyco_25"/>
    <property type="match status" value="1"/>
</dbReference>
<reference evidence="13 14" key="1">
    <citation type="submission" date="2019-06" db="EMBL/GenBank/DDBJ databases">
        <title>Sequencing the genomes of 1000 actinobacteria strains.</title>
        <authorList>
            <person name="Klenk H.-P."/>
        </authorList>
    </citation>
    <scope>NUCLEOTIDE SEQUENCE [LARGE SCALE GENOMIC DNA]</scope>
    <source>
        <strain evidence="13 14">DSM 19560</strain>
    </source>
</reference>
<dbReference type="InterPro" id="IPR018077">
    <property type="entry name" value="Glyco_hydro_fam25_subgr"/>
</dbReference>
<comment type="similarity">
    <text evidence="3">Belongs to the glycosyl hydrolase 25 family.</text>
</comment>
<dbReference type="FunFam" id="3.20.20.80:FF:000060">
    <property type="entry name" value="Lysozyme M1"/>
    <property type="match status" value="1"/>
</dbReference>
<name>A0A561E3E8_9MICO</name>
<keyword evidence="6" id="KW-0929">Antimicrobial</keyword>
<organism evidence="13 14">
    <name type="scientific">Rudaeicoccus suwonensis</name>
    <dbReference type="NCBI Taxonomy" id="657409"/>
    <lineage>
        <taxon>Bacteria</taxon>
        <taxon>Bacillati</taxon>
        <taxon>Actinomycetota</taxon>
        <taxon>Actinomycetes</taxon>
        <taxon>Micrococcales</taxon>
        <taxon>Dermacoccaceae</taxon>
        <taxon>Rudaeicoccus</taxon>
    </lineage>
</organism>
<keyword evidence="14" id="KW-1185">Reference proteome</keyword>
<sequence>MLSKTVGVCAVAAALVCMPEIASAAPVKTTGGAASNASTRAIPTPTAKAAADGVKKGMGAPMNWMTGAARFSGQRAAATPAQNSSSSSIMTYGMDVSDYSGTVDWQAWANAGYRFAWIKATEGTYYTNPDFSSEYSDATSAGMIRGAYVFANPAYSSGTAQADYFIAHGGGWSADGKSLPGVLDAEYDPYSSNVCYGLSDSQMVAWIQAFNAEYKAREGVYPVIYTTTNWWTDCTGDSAAFSNSNAFWIADYNGSSTSGPTDGLPTGQSNWTFWQWGYQTSPEVDYDQYNGSPSSLKAFATSPPGLTPPPPAYTVGTHVKSAYQSWMGSPTGSERQVSAFGVTGYQQSFSGGVTLASSKYGTHVISGAIAAHWSVGADGWPIENAFDATGQTSAGTTATGPVQEFQQGSNRAMAFLPPGSSSPTWSSGAVWQYFQSNGGVSKMGWPVSAATSATAWGWTGSMQSFGPMDEVVSSPGGTELVRGGNAHSWTPAKYGWPIGVEVAATGDKMSGTTQQFIQGTSKVPAEAFYTAKYGTVWSNGYILRGFLLHGGVAGLGWPQKPMSMANTQGMVGYWQPFTGANSNVTNVALVYDKSGTFITDNAISAVWNPAIEGWPTNNARSVARPAPGMIEQFVRKSGYDYLFWNKSTGKTTLYAGIAPK</sequence>
<feature type="chain" id="PRO_5021721005" description="lysozyme" evidence="12">
    <location>
        <begin position="25"/>
        <end position="660"/>
    </location>
</feature>
<dbReference type="InterPro" id="IPR017853">
    <property type="entry name" value="GH"/>
</dbReference>
<evidence type="ECO:0000313" key="14">
    <source>
        <dbReference type="Proteomes" id="UP000318297"/>
    </source>
</evidence>
<dbReference type="RefSeq" id="WP_145228845.1">
    <property type="nucleotide sequence ID" value="NZ_VIVQ01000002.1"/>
</dbReference>
<comment type="subcellular location">
    <subcellularLocation>
        <location evidence="2">Secreted</location>
    </subcellularLocation>
</comment>
<dbReference type="Proteomes" id="UP000318297">
    <property type="component" value="Unassembled WGS sequence"/>
</dbReference>
<keyword evidence="5" id="KW-0964">Secreted</keyword>
<evidence type="ECO:0000256" key="2">
    <source>
        <dbReference type="ARBA" id="ARBA00004613"/>
    </source>
</evidence>
<evidence type="ECO:0000256" key="3">
    <source>
        <dbReference type="ARBA" id="ARBA00010646"/>
    </source>
</evidence>
<dbReference type="EMBL" id="VIVQ01000002">
    <property type="protein sequence ID" value="TWE10120.1"/>
    <property type="molecule type" value="Genomic_DNA"/>
</dbReference>
<dbReference type="GO" id="GO:0031640">
    <property type="term" value="P:killing of cells of another organism"/>
    <property type="evidence" value="ECO:0007669"/>
    <property type="project" value="UniProtKB-KW"/>
</dbReference>
<dbReference type="GO" id="GO:0042742">
    <property type="term" value="P:defense response to bacterium"/>
    <property type="evidence" value="ECO:0007669"/>
    <property type="project" value="UniProtKB-KW"/>
</dbReference>
<dbReference type="InterPro" id="IPR002053">
    <property type="entry name" value="Glyco_hydro_25"/>
</dbReference>
<dbReference type="GO" id="GO:0009253">
    <property type="term" value="P:peptidoglycan catabolic process"/>
    <property type="evidence" value="ECO:0007669"/>
    <property type="project" value="InterPro"/>
</dbReference>
<evidence type="ECO:0000256" key="6">
    <source>
        <dbReference type="ARBA" id="ARBA00022529"/>
    </source>
</evidence>
<dbReference type="PANTHER" id="PTHR34135:SF2">
    <property type="entry name" value="LYSOZYME"/>
    <property type="match status" value="1"/>
</dbReference>
<dbReference type="GO" id="GO:0003796">
    <property type="term" value="F:lysozyme activity"/>
    <property type="evidence" value="ECO:0007669"/>
    <property type="project" value="UniProtKB-EC"/>
</dbReference>
<evidence type="ECO:0000256" key="9">
    <source>
        <dbReference type="ARBA" id="ARBA00023157"/>
    </source>
</evidence>
<dbReference type="GO" id="GO:0016998">
    <property type="term" value="P:cell wall macromolecule catabolic process"/>
    <property type="evidence" value="ECO:0007669"/>
    <property type="project" value="InterPro"/>
</dbReference>
<dbReference type="Pfam" id="PF01183">
    <property type="entry name" value="Glyco_hydro_25"/>
    <property type="match status" value="1"/>
</dbReference>
<evidence type="ECO:0000256" key="12">
    <source>
        <dbReference type="SAM" id="SignalP"/>
    </source>
</evidence>
<protein>
    <recommendedName>
        <fullName evidence="4">lysozyme</fullName>
        <ecNumber evidence="4">3.2.1.17</ecNumber>
    </recommendedName>
</protein>
<gene>
    <name evidence="13" type="ORF">BKA23_2472</name>
</gene>
<comment type="function">
    <text evidence="11">This enzyme has both lysozyme (acetylmuramidase) and diacetylmuramidase activities.</text>
</comment>
<keyword evidence="10" id="KW-0326">Glycosidase</keyword>
<proteinExistence type="inferred from homology"/>
<feature type="signal peptide" evidence="12">
    <location>
        <begin position="1"/>
        <end position="24"/>
    </location>
</feature>
<dbReference type="GO" id="GO:0005576">
    <property type="term" value="C:extracellular region"/>
    <property type="evidence" value="ECO:0007669"/>
    <property type="project" value="UniProtKB-SubCell"/>
</dbReference>
<dbReference type="EC" id="3.2.1.17" evidence="4"/>
<keyword evidence="9" id="KW-1015">Disulfide bond</keyword>
<evidence type="ECO:0000256" key="5">
    <source>
        <dbReference type="ARBA" id="ARBA00022525"/>
    </source>
</evidence>
<keyword evidence="7" id="KW-0081">Bacteriolytic enzyme</keyword>
<dbReference type="PANTHER" id="PTHR34135">
    <property type="entry name" value="LYSOZYME"/>
    <property type="match status" value="1"/>
</dbReference>